<feature type="compositionally biased region" description="Polar residues" evidence="9">
    <location>
        <begin position="114"/>
        <end position="131"/>
    </location>
</feature>
<dbReference type="EC" id="2.3.1.12" evidence="8"/>
<dbReference type="Gene3D" id="2.40.50.100">
    <property type="match status" value="1"/>
</dbReference>
<evidence type="ECO:0000256" key="7">
    <source>
        <dbReference type="ARBA" id="ARBA00048370"/>
    </source>
</evidence>
<accession>A0ABS7IAM5</accession>
<dbReference type="InterPro" id="IPR003016">
    <property type="entry name" value="2-oxoA_DH_lipoyl-BS"/>
</dbReference>
<dbReference type="PANTHER" id="PTHR23151:SF90">
    <property type="entry name" value="DIHYDROLIPOYLLYSINE-RESIDUE ACETYLTRANSFERASE COMPONENT OF PYRUVATE DEHYDROGENASE COMPLEX, MITOCHONDRIAL-RELATED"/>
    <property type="match status" value="1"/>
</dbReference>
<evidence type="ECO:0000256" key="4">
    <source>
        <dbReference type="ARBA" id="ARBA00022823"/>
    </source>
</evidence>
<dbReference type="InterPro" id="IPR004167">
    <property type="entry name" value="PSBD"/>
</dbReference>
<dbReference type="NCBIfam" id="TIGR01349">
    <property type="entry name" value="PDHac_trf_mito"/>
    <property type="match status" value="1"/>
</dbReference>
<keyword evidence="12" id="KW-0670">Pyruvate</keyword>
<evidence type="ECO:0000313" key="12">
    <source>
        <dbReference type="EMBL" id="MBX4336216.1"/>
    </source>
</evidence>
<evidence type="ECO:0000256" key="6">
    <source>
        <dbReference type="ARBA" id="ARBA00025211"/>
    </source>
</evidence>
<comment type="cofactor">
    <cofactor evidence="8">
        <name>(R)-lipoate</name>
        <dbReference type="ChEBI" id="CHEBI:83088"/>
    </cofactor>
    <text evidence="8">Binds 1 lipoyl cofactor covalently.</text>
</comment>
<dbReference type="InterPro" id="IPR000089">
    <property type="entry name" value="Biotin_lipoyl"/>
</dbReference>
<feature type="domain" description="Peripheral subunit-binding (PSBD)" evidence="11">
    <location>
        <begin position="142"/>
        <end position="179"/>
    </location>
</feature>
<keyword evidence="13" id="KW-1185">Reference proteome</keyword>
<evidence type="ECO:0000256" key="5">
    <source>
        <dbReference type="ARBA" id="ARBA00023315"/>
    </source>
</evidence>
<sequence>MPITITMPALSPTMEEGNLSKWNVKEGDKVSSGDVIAEIETDKATMEVEAVDEGTIAKIVVPAGTQGVKVNSVIAILAAEGEDLAEAAKIIEETSSSFAMRKSDKLKESEDQKQINSEDAQVSHAPSTQPLIQKDKKDKRLFVSPLARRLAAQAGFDLSLISGSGPHGRIIKRDVEKAISSGIFEVSHVSQTTQPVAESISDEQILRLFKENEYTFSPHSNMRKTIAKRLVESKQKVPHFYVTVDCELDALLEIRAQLNAAAPMVKAQEGVKPAYKLSVNDMIIKAVALSLKAVPEANVSWLEGGVIHHKYCDVGVAVSIPDGLITPIIRHAEEKSLSIISNEMKDYVKRARERKLKMEEYQGGTTAVSNMGMYGIKSFSAILNPPHATIFAIGTGEKRAVVKNGELVVATVMSVTLSADHRAVDGALAADLARTFKKMIENPLTMLI</sequence>
<dbReference type="InterPro" id="IPR023213">
    <property type="entry name" value="CAT-like_dom_sf"/>
</dbReference>
<dbReference type="InterPro" id="IPR006257">
    <property type="entry name" value="LAT1"/>
</dbReference>
<dbReference type="Gene3D" id="3.30.559.10">
    <property type="entry name" value="Chloramphenicol acetyltransferase-like domain"/>
    <property type="match status" value="1"/>
</dbReference>
<comment type="similarity">
    <text evidence="1 8">Belongs to the 2-oxoacid dehydrogenase family.</text>
</comment>
<name>A0ABS7IAM5_9HYPH</name>
<keyword evidence="5 8" id="KW-0012">Acyltransferase</keyword>
<feature type="compositionally biased region" description="Basic and acidic residues" evidence="9">
    <location>
        <begin position="101"/>
        <end position="113"/>
    </location>
</feature>
<comment type="caution">
    <text evidence="12">The sequence shown here is derived from an EMBL/GenBank/DDBJ whole genome shotgun (WGS) entry which is preliminary data.</text>
</comment>
<dbReference type="SUPFAM" id="SSF52777">
    <property type="entry name" value="CoA-dependent acyltransferases"/>
    <property type="match status" value="1"/>
</dbReference>
<evidence type="ECO:0000259" key="11">
    <source>
        <dbReference type="PROSITE" id="PS51826"/>
    </source>
</evidence>
<dbReference type="InterPro" id="IPR001078">
    <property type="entry name" value="2-oxoacid_DH_actylTfrase"/>
</dbReference>
<evidence type="ECO:0000259" key="10">
    <source>
        <dbReference type="PROSITE" id="PS50968"/>
    </source>
</evidence>
<dbReference type="SUPFAM" id="SSF47005">
    <property type="entry name" value="Peripheral subunit-binding domain of 2-oxo acid dehydrogenase complex"/>
    <property type="match status" value="1"/>
</dbReference>
<evidence type="ECO:0000256" key="3">
    <source>
        <dbReference type="ARBA" id="ARBA00022679"/>
    </source>
</evidence>
<proteinExistence type="inferred from homology"/>
<comment type="function">
    <text evidence="6">The pyruvate dehydrogenase complex catalyzes the overall conversion of pyruvate to acetyl-CoA and CO(2). It contains multiple copies of three enzymatic components: pyruvate dehydrogenase (E1), dihydrolipoamide acetyltransferase (E2) and lipoamide dehydrogenase (E3).</text>
</comment>
<dbReference type="Pfam" id="PF00198">
    <property type="entry name" value="2-oxoacid_dh"/>
    <property type="match status" value="1"/>
</dbReference>
<keyword evidence="3 8" id="KW-0808">Transferase</keyword>
<dbReference type="Gene3D" id="4.10.320.10">
    <property type="entry name" value="E3-binding domain"/>
    <property type="match status" value="1"/>
</dbReference>
<protein>
    <recommendedName>
        <fullName evidence="8">Acetyltransferase component of pyruvate dehydrogenase complex</fullName>
        <ecNumber evidence="8">2.3.1.12</ecNumber>
    </recommendedName>
</protein>
<evidence type="ECO:0000256" key="8">
    <source>
        <dbReference type="RuleBase" id="RU361137"/>
    </source>
</evidence>
<dbReference type="PROSITE" id="PS00189">
    <property type="entry name" value="LIPOYL"/>
    <property type="match status" value="1"/>
</dbReference>
<dbReference type="InterPro" id="IPR045257">
    <property type="entry name" value="E2/Pdx1"/>
</dbReference>
<dbReference type="InterPro" id="IPR036625">
    <property type="entry name" value="E3-bd_dom_sf"/>
</dbReference>
<evidence type="ECO:0000256" key="1">
    <source>
        <dbReference type="ARBA" id="ARBA00007317"/>
    </source>
</evidence>
<dbReference type="EMBL" id="JAIFRO010000006">
    <property type="protein sequence ID" value="MBX4336216.1"/>
    <property type="molecule type" value="Genomic_DNA"/>
</dbReference>
<dbReference type="GO" id="GO:0004742">
    <property type="term" value="F:dihydrolipoyllysine-residue acetyltransferase activity"/>
    <property type="evidence" value="ECO:0007669"/>
    <property type="project" value="UniProtKB-EC"/>
</dbReference>
<comment type="catalytic activity">
    <reaction evidence="7 8">
        <text>N(6)-[(R)-dihydrolipoyl]-L-lysyl-[protein] + acetyl-CoA = N(6)-[(R)-S(8)-acetyldihydrolipoyl]-L-lysyl-[protein] + CoA</text>
        <dbReference type="Rhea" id="RHEA:17017"/>
        <dbReference type="Rhea" id="RHEA-COMP:10475"/>
        <dbReference type="Rhea" id="RHEA-COMP:10478"/>
        <dbReference type="ChEBI" id="CHEBI:57287"/>
        <dbReference type="ChEBI" id="CHEBI:57288"/>
        <dbReference type="ChEBI" id="CHEBI:83100"/>
        <dbReference type="ChEBI" id="CHEBI:83111"/>
        <dbReference type="EC" id="2.3.1.12"/>
    </reaction>
</comment>
<dbReference type="CDD" id="cd06849">
    <property type="entry name" value="lipoyl_domain"/>
    <property type="match status" value="1"/>
</dbReference>
<dbReference type="PROSITE" id="PS51826">
    <property type="entry name" value="PSBD"/>
    <property type="match status" value="1"/>
</dbReference>
<organism evidence="12 13">
    <name type="scientific">Bartonella raoultii</name>
    <dbReference type="NCBI Taxonomy" id="1457020"/>
    <lineage>
        <taxon>Bacteria</taxon>
        <taxon>Pseudomonadati</taxon>
        <taxon>Pseudomonadota</taxon>
        <taxon>Alphaproteobacteria</taxon>
        <taxon>Hyphomicrobiales</taxon>
        <taxon>Bartonellaceae</taxon>
        <taxon>Bartonella</taxon>
    </lineage>
</organism>
<keyword evidence="4 8" id="KW-0450">Lipoyl</keyword>
<dbReference type="InterPro" id="IPR011053">
    <property type="entry name" value="Single_hybrid_motif"/>
</dbReference>
<gene>
    <name evidence="12" type="ORF">K3248_06375</name>
</gene>
<comment type="subunit">
    <text evidence="2">Forms a 24-polypeptide structural core with octahedral symmetry.</text>
</comment>
<feature type="domain" description="Lipoyl-binding" evidence="10">
    <location>
        <begin position="2"/>
        <end position="78"/>
    </location>
</feature>
<dbReference type="Pfam" id="PF02817">
    <property type="entry name" value="E3_binding"/>
    <property type="match status" value="1"/>
</dbReference>
<reference evidence="12 13" key="1">
    <citation type="submission" date="2021-08" db="EMBL/GenBank/DDBJ databases">
        <title>Bartonella raoulti 094 sp. nov.</title>
        <authorList>
            <person name="Zgheib R."/>
            <person name="Hammoud A."/>
        </authorList>
    </citation>
    <scope>NUCLEOTIDE SEQUENCE [LARGE SCALE GENOMIC DNA]</scope>
    <source>
        <strain evidence="12 13">094</strain>
    </source>
</reference>
<dbReference type="SUPFAM" id="SSF51230">
    <property type="entry name" value="Single hybrid motif"/>
    <property type="match status" value="1"/>
</dbReference>
<evidence type="ECO:0000313" key="13">
    <source>
        <dbReference type="Proteomes" id="UP000746918"/>
    </source>
</evidence>
<feature type="region of interest" description="Disordered" evidence="9">
    <location>
        <begin position="100"/>
        <end position="131"/>
    </location>
</feature>
<dbReference type="Proteomes" id="UP000746918">
    <property type="component" value="Unassembled WGS sequence"/>
</dbReference>
<dbReference type="PANTHER" id="PTHR23151">
    <property type="entry name" value="DIHYDROLIPOAMIDE ACETYL/SUCCINYL-TRANSFERASE-RELATED"/>
    <property type="match status" value="1"/>
</dbReference>
<dbReference type="Pfam" id="PF00364">
    <property type="entry name" value="Biotin_lipoyl"/>
    <property type="match status" value="1"/>
</dbReference>
<evidence type="ECO:0000256" key="9">
    <source>
        <dbReference type="SAM" id="MobiDB-lite"/>
    </source>
</evidence>
<evidence type="ECO:0000256" key="2">
    <source>
        <dbReference type="ARBA" id="ARBA00011484"/>
    </source>
</evidence>
<dbReference type="PROSITE" id="PS50968">
    <property type="entry name" value="BIOTINYL_LIPOYL"/>
    <property type="match status" value="1"/>
</dbReference>
<dbReference type="RefSeq" id="WP_220717557.1">
    <property type="nucleotide sequence ID" value="NZ_JAIFRO010000006.1"/>
</dbReference>